<sequence>MLFFIWRKIDCEFGGIDINHILPYKLNEADSPEMDNFTITHASCLRSKQTSDLNLAKLISKYKKIR</sequence>
<protein>
    <recommendedName>
        <fullName evidence="3">HNH endonuclease</fullName>
    </recommendedName>
</protein>
<comment type="caution">
    <text evidence="1">The sequence shown here is derived from an EMBL/GenBank/DDBJ whole genome shotgun (WGS) entry which is preliminary data.</text>
</comment>
<evidence type="ECO:0008006" key="3">
    <source>
        <dbReference type="Google" id="ProtNLM"/>
    </source>
</evidence>
<keyword evidence="2" id="KW-1185">Reference proteome</keyword>
<reference evidence="1" key="1">
    <citation type="submission" date="2021-06" db="EMBL/GenBank/DDBJ databases">
        <title>Novel Mycoplasma species detected in California sea lions (Zalophus californianus) from the USA.</title>
        <authorList>
            <person name="Volokhov D.V."/>
            <person name="Furtak V.A."/>
            <person name="Zagorodnyaya T.A."/>
        </authorList>
    </citation>
    <scope>NUCLEOTIDE SEQUENCE [LARGE SCALE GENOMIC DNA]</scope>
    <source>
        <strain evidence="1">CSL 4779</strain>
    </source>
</reference>
<gene>
    <name evidence="1" type="ORF">KQ878_03610</name>
</gene>
<dbReference type="Proteomes" id="UP000812267">
    <property type="component" value="Unassembled WGS sequence"/>
</dbReference>
<name>A0ABS6DSS1_9MOLU</name>
<accession>A0ABS6DSS1</accession>
<organism evidence="1 2">
    <name type="scientific">Mycoplasma zalophidermidis</name>
    <dbReference type="NCBI Taxonomy" id="398174"/>
    <lineage>
        <taxon>Bacteria</taxon>
        <taxon>Bacillati</taxon>
        <taxon>Mycoplasmatota</taxon>
        <taxon>Mollicutes</taxon>
        <taxon>Mycoplasmataceae</taxon>
        <taxon>Mycoplasma</taxon>
    </lineage>
</organism>
<evidence type="ECO:0000313" key="1">
    <source>
        <dbReference type="EMBL" id="MBU4693952.1"/>
    </source>
</evidence>
<evidence type="ECO:0000313" key="2">
    <source>
        <dbReference type="Proteomes" id="UP000812267"/>
    </source>
</evidence>
<dbReference type="EMBL" id="JAHMHK010000009">
    <property type="protein sequence ID" value="MBU4693952.1"/>
    <property type="molecule type" value="Genomic_DNA"/>
</dbReference>
<proteinExistence type="predicted"/>